<feature type="non-terminal residue" evidence="1">
    <location>
        <position position="105"/>
    </location>
</feature>
<protein>
    <submittedName>
        <fullName evidence="1">Uncharacterized protein</fullName>
    </submittedName>
</protein>
<proteinExistence type="predicted"/>
<dbReference type="Proteomes" id="UP001447188">
    <property type="component" value="Unassembled WGS sequence"/>
</dbReference>
<dbReference type="EMBL" id="JBBBZM010000871">
    <property type="protein sequence ID" value="KAL0630277.1"/>
    <property type="molecule type" value="Genomic_DNA"/>
</dbReference>
<organism evidence="1 2">
    <name type="scientific">Discina gigas</name>
    <dbReference type="NCBI Taxonomy" id="1032678"/>
    <lineage>
        <taxon>Eukaryota</taxon>
        <taxon>Fungi</taxon>
        <taxon>Dikarya</taxon>
        <taxon>Ascomycota</taxon>
        <taxon>Pezizomycotina</taxon>
        <taxon>Pezizomycetes</taxon>
        <taxon>Pezizales</taxon>
        <taxon>Discinaceae</taxon>
        <taxon>Discina</taxon>
    </lineage>
</organism>
<accession>A0ABR3G2U8</accession>
<name>A0ABR3G2U8_9PEZI</name>
<keyword evidence="2" id="KW-1185">Reference proteome</keyword>
<reference evidence="1 2" key="1">
    <citation type="submission" date="2024-02" db="EMBL/GenBank/DDBJ databases">
        <title>Discinaceae phylogenomics.</title>
        <authorList>
            <person name="Dirks A.C."/>
            <person name="James T.Y."/>
        </authorList>
    </citation>
    <scope>NUCLEOTIDE SEQUENCE [LARGE SCALE GENOMIC DNA]</scope>
    <source>
        <strain evidence="1 2">ACD0624</strain>
    </source>
</reference>
<evidence type="ECO:0000313" key="2">
    <source>
        <dbReference type="Proteomes" id="UP001447188"/>
    </source>
</evidence>
<comment type="caution">
    <text evidence="1">The sequence shown here is derived from an EMBL/GenBank/DDBJ whole genome shotgun (WGS) entry which is preliminary data.</text>
</comment>
<sequence length="105" mass="11854">MLYTLEGFHNGDFDLHQAIISKTVAAADPSSLFVNKQETWHKLTVYGVSLETYPDTATGMADLKRELEYCNTDLNIATEPRYMTHPSKWEGKLQSSVVISLTDKE</sequence>
<evidence type="ECO:0000313" key="1">
    <source>
        <dbReference type="EMBL" id="KAL0630277.1"/>
    </source>
</evidence>
<gene>
    <name evidence="1" type="ORF">Q9L58_010876</name>
</gene>